<protein>
    <submittedName>
        <fullName evidence="3">Phage terminase small subunit</fullName>
    </submittedName>
</protein>
<evidence type="ECO:0000313" key="4">
    <source>
        <dbReference type="Proteomes" id="UP000679992"/>
    </source>
</evidence>
<dbReference type="InterPro" id="IPR005335">
    <property type="entry name" value="Terminase_ssu"/>
</dbReference>
<dbReference type="Pfam" id="PF03592">
    <property type="entry name" value="Terminase_2"/>
    <property type="match status" value="1"/>
</dbReference>
<dbReference type="InterPro" id="IPR038713">
    <property type="entry name" value="Terminase_Gp1_N_sf"/>
</dbReference>
<dbReference type="Proteomes" id="UP000679992">
    <property type="component" value="Unassembled WGS sequence"/>
</dbReference>
<dbReference type="InterPro" id="IPR052404">
    <property type="entry name" value="SPP1-like_terminase"/>
</dbReference>
<accession>A0ABQ4MIX6</accession>
<reference evidence="3 4" key="1">
    <citation type="submission" date="2021-03" db="EMBL/GenBank/DDBJ databases">
        <title>Antimicrobial resistance genes in bacteria isolated from Japanese honey, and their potential for conferring macrolide and lincosamide resistance in the American foulbrood pathogen Paenibacillus larvae.</title>
        <authorList>
            <person name="Okamoto M."/>
            <person name="Kumagai M."/>
            <person name="Kanamori H."/>
            <person name="Takamatsu D."/>
        </authorList>
    </citation>
    <scope>NUCLEOTIDE SEQUENCE [LARGE SCALE GENOMIC DNA]</scope>
    <source>
        <strain evidence="3 4">J42TS3</strain>
    </source>
</reference>
<keyword evidence="2" id="KW-0231">Viral genome packaging</keyword>
<keyword evidence="1" id="KW-1188">Viral release from host cell</keyword>
<dbReference type="RefSeq" id="WP_213656693.1">
    <property type="nucleotide sequence ID" value="NZ_BOSL01000026.1"/>
</dbReference>
<organism evidence="3 4">
    <name type="scientific">Paenibacillus vini</name>
    <dbReference type="NCBI Taxonomy" id="1476024"/>
    <lineage>
        <taxon>Bacteria</taxon>
        <taxon>Bacillati</taxon>
        <taxon>Bacillota</taxon>
        <taxon>Bacilli</taxon>
        <taxon>Bacillales</taxon>
        <taxon>Paenibacillaceae</taxon>
        <taxon>Paenibacillus</taxon>
    </lineage>
</organism>
<evidence type="ECO:0000256" key="2">
    <source>
        <dbReference type="ARBA" id="ARBA00023219"/>
    </source>
</evidence>
<gene>
    <name evidence="3" type="ORF">J42TS3_49810</name>
</gene>
<evidence type="ECO:0000313" key="3">
    <source>
        <dbReference type="EMBL" id="GIP55946.1"/>
    </source>
</evidence>
<keyword evidence="4" id="KW-1185">Reference proteome</keyword>
<proteinExistence type="predicted"/>
<dbReference type="EMBL" id="BOSL01000026">
    <property type="protein sequence ID" value="GIP55946.1"/>
    <property type="molecule type" value="Genomic_DNA"/>
</dbReference>
<comment type="caution">
    <text evidence="3">The sequence shown here is derived from an EMBL/GenBank/DDBJ whole genome shotgun (WGS) entry which is preliminary data.</text>
</comment>
<name>A0ABQ4MIX6_9BACL</name>
<sequence length="289" mass="33393">MTNWAEIRREWEESKVSFKELAEKHELKDATIRSRKNRENWQRNDATQRKNVAMKKCEKPPEREPPITIDGEGLNDKQILFVSYYLKYWNATKAYQKVYGCDYDTARNNGSRMLANASIKEEIKRVRDELFAESFFSSKAIIQKYMDIAFADITDFMEFGSKEEPYLNDKGEQILDPGTGEPLTYKRNFVYFNNSGLVDGTILSEVKQGKDGASIKLSDRMKALEKLEKYMGMLSEEEQLKVGKLKLEIKQISGDGAGDAHEQNKGYVDALNNRVEQVFADEVNRDEEE</sequence>
<dbReference type="PANTHER" id="PTHR41328">
    <property type="entry name" value="TERMINASE SMALL SUBUNIT-RELATED"/>
    <property type="match status" value="1"/>
</dbReference>
<evidence type="ECO:0000256" key="1">
    <source>
        <dbReference type="ARBA" id="ARBA00022612"/>
    </source>
</evidence>
<dbReference type="Gene3D" id="1.10.10.1400">
    <property type="entry name" value="Terminase, small subunit, N-terminal DNA-binding domain, HTH motif"/>
    <property type="match status" value="1"/>
</dbReference>
<dbReference type="PANTHER" id="PTHR41328:SF3">
    <property type="entry name" value="PBSX PHAGE TERMINASE SMALL SUBUNIT"/>
    <property type="match status" value="1"/>
</dbReference>